<evidence type="ECO:0000313" key="2">
    <source>
        <dbReference type="Proteomes" id="UP001066276"/>
    </source>
</evidence>
<name>A0AAV7TX72_PLEWA</name>
<proteinExistence type="predicted"/>
<accession>A0AAV7TX72</accession>
<dbReference type="Proteomes" id="UP001066276">
    <property type="component" value="Chromosome 3_2"/>
</dbReference>
<evidence type="ECO:0000313" key="1">
    <source>
        <dbReference type="EMBL" id="KAJ1180429.1"/>
    </source>
</evidence>
<organism evidence="1 2">
    <name type="scientific">Pleurodeles waltl</name>
    <name type="common">Iberian ribbed newt</name>
    <dbReference type="NCBI Taxonomy" id="8319"/>
    <lineage>
        <taxon>Eukaryota</taxon>
        <taxon>Metazoa</taxon>
        <taxon>Chordata</taxon>
        <taxon>Craniata</taxon>
        <taxon>Vertebrata</taxon>
        <taxon>Euteleostomi</taxon>
        <taxon>Amphibia</taxon>
        <taxon>Batrachia</taxon>
        <taxon>Caudata</taxon>
        <taxon>Salamandroidea</taxon>
        <taxon>Salamandridae</taxon>
        <taxon>Pleurodelinae</taxon>
        <taxon>Pleurodeles</taxon>
    </lineage>
</organism>
<keyword evidence="2" id="KW-1185">Reference proteome</keyword>
<comment type="caution">
    <text evidence="1">The sequence shown here is derived from an EMBL/GenBank/DDBJ whole genome shotgun (WGS) entry which is preliminary data.</text>
</comment>
<sequence length="142" mass="15485">MTLSEGCTRAWRGHLRVRPFPAGVWLGGRGRVRTLGIYCSAEHLLYDNSPHEGDLDVLHPPETCFIDPRGAHWAGGFQQPIAAQWTGGGSLWPGKPRSDIYTSGPTPCLERHTILGRDLHALTKTVGPKSMIPTGEASVIHL</sequence>
<dbReference type="AlphaFoldDB" id="A0AAV7TX72"/>
<protein>
    <submittedName>
        <fullName evidence="1">Uncharacterized protein</fullName>
    </submittedName>
</protein>
<dbReference type="EMBL" id="JANPWB010000006">
    <property type="protein sequence ID" value="KAJ1180429.1"/>
    <property type="molecule type" value="Genomic_DNA"/>
</dbReference>
<gene>
    <name evidence="1" type="ORF">NDU88_005650</name>
</gene>
<reference evidence="1" key="1">
    <citation type="journal article" date="2022" name="bioRxiv">
        <title>Sequencing and chromosome-scale assembly of the giantPleurodeles waltlgenome.</title>
        <authorList>
            <person name="Brown T."/>
            <person name="Elewa A."/>
            <person name="Iarovenko S."/>
            <person name="Subramanian E."/>
            <person name="Araus A.J."/>
            <person name="Petzold A."/>
            <person name="Susuki M."/>
            <person name="Suzuki K.-i.T."/>
            <person name="Hayashi T."/>
            <person name="Toyoda A."/>
            <person name="Oliveira C."/>
            <person name="Osipova E."/>
            <person name="Leigh N.D."/>
            <person name="Simon A."/>
            <person name="Yun M.H."/>
        </authorList>
    </citation>
    <scope>NUCLEOTIDE SEQUENCE</scope>
    <source>
        <strain evidence="1">20211129_DDA</strain>
        <tissue evidence="1">Liver</tissue>
    </source>
</reference>